<sequence length="1539" mass="171649">MAKDGIVSIAIDYKNELNQMIRDYESALTKMASNDKLSKGMKAQFDNTIAELKRFKADMEKSFSDLSIGKVDKNSFKAFKQTVNKNFESVRAEIDRLDLAVSTINSQIKILGNGVDISKISSQFKDFQDYVQNTNNAIDTMIKKLDGQGISLISFDDSAINQAKSQIKEINKLLKSTDEFSDAKGSKYELFDTEQAQAELDVLAKDLKNTLELIEKSESELSNFDKNSIGFEKTINQINILKLKAADLHDSIQQLIDIPDKTGEYTFGDSILISDDNVDKKVSEYEKIVKGTLDEIRESAIKTREELDKIVTPTSSKTASAKISDKLNPNSAELVTGVTIETTSSELWKKLSPIIEDLQNILNKNPVVAPVKLVVAPNAVSSEKNGEVGTISKSYSKKYQRELAKTGEDAVIDLEGVYKKTFTSIMDEAVSYSKETISKIQNIFESSPIKLHFDFNEEEFKKISDTLLSSDSDKKIDITDQIAESKKEVNELAEKLAEVNELLNSADSKDFSFKGFDKFAEEISKSLGQLVELQSMLKTLQNIESTLARASGVSSVTDIETQWQNVSKLIENSIKLDGTFRKNANVDKLASEYNKYLNMGGTNELSFIGKVGKLENSKNIMEAILSKAKELNSQKVDTSSVDKADDELKSVSSTLDDVISRLDHMINLTRDIGNTFYKMFKDTSVSDIDKQWSSIESKFKSIADESGKINLSKQKKDIQELVEMYQKYANTGGMKTPFDLTDNAETIKKINKVYEQMNSKKNRTSVTNESKNFIKVEDSVNSLTSAINTKTEAIKTEANTMELAARAEVKSIQKIIDALNPLIERIESIPELKIPKEDTILPHKESNISSASNPRKDAFPSNEEVKQKEKLAEATRKLRQEEKQSSQDSVNSALKDQVSAWKQIQSIREKIAKVDNPDVINQLQETKRYYQQQYLDATKILKSNQDLYDAQGQLNRLKQIELETTAKISQYQSKNTESVSKYNQALKDNATQKLSNYNNTSKYTPEFIERVNSKISEIGQLDITKPEDVARLKTIDSEVQKIVDDSKLLENKLVKQDSKIADIISQMKIFRSQNTNMSSSQKQALDDVINYAEKLANTGKVTAQQIEKIKISFSGLKAVVASSGNMGKNFFSQIGNRLTDMNSKFVAQFLSWQDWIRYIQQGVNTIRELDTAMTEVKKVSDATETQYSSFRDTISSTAKEIATTNKELLNSSADFLRLGYSLDQASDLAKNATLFVNVGDGVDITEATEDMITAMKAFDIQAEDSIKIVDDYNQIGNQFALSASDIGEAMKRSASALETGNNSFEQSIGLITAMNEIVQNSENTGNSLKVLSLRLRGAKAELEDMQEDTDGLCDSTSKLREQIKSLTGVDIMLDDNTFKSTTDIIKELGAVWDKLSDSSQAATLELIAGKSRANNVAALLKNYQRIDEVMESLGDAEGSAMRENEAIVDSIDGRIKKLSASMEDFWQKAINTDFVKNIVSSLDTILNLLTKIIDQFGLLPTIIGVGGAGTGIFKFIKNFDWVLKPYTKNSLQQFLVGQS</sequence>
<evidence type="ECO:0000256" key="1">
    <source>
        <dbReference type="SAM" id="Coils"/>
    </source>
</evidence>
<proteinExistence type="predicted"/>
<feature type="compositionally biased region" description="Basic and acidic residues" evidence="2">
    <location>
        <begin position="837"/>
        <end position="846"/>
    </location>
</feature>
<reference evidence="4" key="1">
    <citation type="journal article" date="2021" name="Proc. Natl. Acad. Sci. U.S.A.">
        <title>A Catalog of Tens of Thousands of Viruses from Human Metagenomes Reveals Hidden Associations with Chronic Diseases.</title>
        <authorList>
            <person name="Tisza M.J."/>
            <person name="Buck C.B."/>
        </authorList>
    </citation>
    <scope>NUCLEOTIDE SEQUENCE</scope>
    <source>
        <strain evidence="4">Ctiha2</strain>
    </source>
</reference>
<evidence type="ECO:0000256" key="2">
    <source>
        <dbReference type="SAM" id="MobiDB-lite"/>
    </source>
</evidence>
<feature type="compositionally biased region" description="Basic and acidic residues" evidence="2">
    <location>
        <begin position="854"/>
        <end position="885"/>
    </location>
</feature>
<protein>
    <submittedName>
        <fullName evidence="4">Minor tail protein</fullName>
    </submittedName>
</protein>
<keyword evidence="1" id="KW-0175">Coiled coil</keyword>
<evidence type="ECO:0000259" key="3">
    <source>
        <dbReference type="Pfam" id="PF10145"/>
    </source>
</evidence>
<organism evidence="4">
    <name type="scientific">virus sp. ctiha2</name>
    <dbReference type="NCBI Taxonomy" id="2827299"/>
    <lineage>
        <taxon>Viruses</taxon>
    </lineage>
</organism>
<feature type="coiled-coil region" evidence="1">
    <location>
        <begin position="475"/>
        <end position="509"/>
    </location>
</feature>
<feature type="region of interest" description="Disordered" evidence="2">
    <location>
        <begin position="837"/>
        <end position="892"/>
    </location>
</feature>
<evidence type="ECO:0000313" key="4">
    <source>
        <dbReference type="EMBL" id="DAE30373.1"/>
    </source>
</evidence>
<feature type="domain" description="Phage tail tape measure protein" evidence="3">
    <location>
        <begin position="1192"/>
        <end position="1409"/>
    </location>
</feature>
<feature type="coiled-coil region" evidence="1">
    <location>
        <begin position="193"/>
        <end position="227"/>
    </location>
</feature>
<name>A0A8S5RH20_9VIRU</name>
<dbReference type="EMBL" id="BK059104">
    <property type="protein sequence ID" value="DAE30373.1"/>
    <property type="molecule type" value="Genomic_DNA"/>
</dbReference>
<dbReference type="NCBIfam" id="TIGR01760">
    <property type="entry name" value="tape_meas_TP901"/>
    <property type="match status" value="1"/>
</dbReference>
<accession>A0A8S5RH20</accession>
<dbReference type="InterPro" id="IPR010090">
    <property type="entry name" value="Phage_tape_meas"/>
</dbReference>
<dbReference type="Pfam" id="PF10145">
    <property type="entry name" value="PhageMin_Tail"/>
    <property type="match status" value="1"/>
</dbReference>